<keyword evidence="9" id="KW-1185">Reference proteome</keyword>
<organism evidence="8 9">
    <name type="scientific">Leptosphaeria maculans (strain JN3 / isolate v23.1.3 / race Av1-4-5-6-7-8)</name>
    <name type="common">Blackleg fungus</name>
    <name type="synonym">Phoma lingam</name>
    <dbReference type="NCBI Taxonomy" id="985895"/>
    <lineage>
        <taxon>Eukaryota</taxon>
        <taxon>Fungi</taxon>
        <taxon>Dikarya</taxon>
        <taxon>Ascomycota</taxon>
        <taxon>Pezizomycotina</taxon>
        <taxon>Dothideomycetes</taxon>
        <taxon>Pleosporomycetidae</taxon>
        <taxon>Pleosporales</taxon>
        <taxon>Pleosporineae</taxon>
        <taxon>Leptosphaeriaceae</taxon>
        <taxon>Plenodomus</taxon>
        <taxon>Plenodomus lingam/Leptosphaeria maculans species complex</taxon>
    </lineage>
</organism>
<sequence>MDPAAMQATATSSTSSDVPIQRQRPAAQKSACLGCRDTKQKCSRGRPWCKVRGVAPKGCHANIQSCPSGGENREVQRHHRVDEIQQEESLLHAAIQDEASHEPPSVEPSNTSYHEEPINAVHDRIYAPLQIVAATVDCSDVTQWPHTIGSGMEATNQRSDFSSRGRVPHAGGFSKFRGRNRFSSYFQTSVAICSDWEELASQAPEGTLQIRPSIHDPLASRLLDDNDVAHAFELFFRLRNPFVGLLDPALHTPQYVYSASFTLFSVICALGCALSTEPRNRLLYPTLTAVADANIRWSMAMSVKSVETVQALLLFAYWGPAHEKQRDDPYWLRLSHAIQLARELDIGRSQVVQERATLYEAMSQELRERFMRNMERTWLYVFIADKSFGITTGRAMCFSWKEIPSDASTWWQKPSAAPHDRMICGIVEMRVTVVKALECRKHGNKDRIEITRWQRDAFKTLSNIRKQRCEGHECSPTLALPVLAFYIDYALLLVNTHAAGDLISLGLDEILPDVSSISQQSADIAMRLIDLILSNLTLVELKSGFHNCQLVMMCHAVTEILNTVRRGARPDLIQTASVKVRALSNHLQNVASTLPISSWAQIYADIAQVLVQKLDTMAAKHLETFPENGWVNFVPDDTLCTDWWSSVGGGHTDLMDWVDLEGIGGMEDAMV</sequence>
<dbReference type="Pfam" id="PF04082">
    <property type="entry name" value="Fungal_trans"/>
    <property type="match status" value="1"/>
</dbReference>
<dbReference type="GO" id="GO:0005634">
    <property type="term" value="C:nucleus"/>
    <property type="evidence" value="ECO:0007669"/>
    <property type="project" value="UniProtKB-SubCell"/>
</dbReference>
<dbReference type="PANTHER" id="PTHR31845">
    <property type="entry name" value="FINGER DOMAIN PROTEIN, PUTATIVE-RELATED"/>
    <property type="match status" value="1"/>
</dbReference>
<dbReference type="InterPro" id="IPR051089">
    <property type="entry name" value="prtT"/>
</dbReference>
<feature type="region of interest" description="Disordered" evidence="6">
    <location>
        <begin position="1"/>
        <end position="30"/>
    </location>
</feature>
<reference evidence="9" key="1">
    <citation type="journal article" date="2011" name="Nat. Commun.">
        <title>Effector diversification within compartments of the Leptosphaeria maculans genome affected by Repeat-Induced Point mutations.</title>
        <authorList>
            <person name="Rouxel T."/>
            <person name="Grandaubert J."/>
            <person name="Hane J.K."/>
            <person name="Hoede C."/>
            <person name="van de Wouw A.P."/>
            <person name="Couloux A."/>
            <person name="Dominguez V."/>
            <person name="Anthouard V."/>
            <person name="Bally P."/>
            <person name="Bourras S."/>
            <person name="Cozijnsen A.J."/>
            <person name="Ciuffetti L.M."/>
            <person name="Degrave A."/>
            <person name="Dilmaghani A."/>
            <person name="Duret L."/>
            <person name="Fudal I."/>
            <person name="Goodwin S.B."/>
            <person name="Gout L."/>
            <person name="Glaser N."/>
            <person name="Linglin J."/>
            <person name="Kema G.H.J."/>
            <person name="Lapalu N."/>
            <person name="Lawrence C.B."/>
            <person name="May K."/>
            <person name="Meyer M."/>
            <person name="Ollivier B."/>
            <person name="Poulain J."/>
            <person name="Schoch C.L."/>
            <person name="Simon A."/>
            <person name="Spatafora J.W."/>
            <person name="Stachowiak A."/>
            <person name="Turgeon B.G."/>
            <person name="Tyler B.M."/>
            <person name="Vincent D."/>
            <person name="Weissenbach J."/>
            <person name="Amselem J."/>
            <person name="Quesneville H."/>
            <person name="Oliver R.P."/>
            <person name="Wincker P."/>
            <person name="Balesdent M.-H."/>
            <person name="Howlett B.J."/>
        </authorList>
    </citation>
    <scope>NUCLEOTIDE SEQUENCE [LARGE SCALE GENOMIC DNA]</scope>
    <source>
        <strain evidence="9">JN3 / isolate v23.1.3 / race Av1-4-5-6-7-8</strain>
    </source>
</reference>
<dbReference type="InterPro" id="IPR007219">
    <property type="entry name" value="XnlR_reg_dom"/>
</dbReference>
<dbReference type="STRING" id="985895.E5AF17"/>
<dbReference type="OMA" id="HGSTNKP"/>
<dbReference type="GO" id="GO:0000976">
    <property type="term" value="F:transcription cis-regulatory region binding"/>
    <property type="evidence" value="ECO:0007669"/>
    <property type="project" value="TreeGrafter"/>
</dbReference>
<dbReference type="HOGENOM" id="CLU_013129_0_0_1"/>
<keyword evidence="3" id="KW-0238">DNA-binding</keyword>
<evidence type="ECO:0000256" key="4">
    <source>
        <dbReference type="ARBA" id="ARBA00023163"/>
    </source>
</evidence>
<evidence type="ECO:0000256" key="3">
    <source>
        <dbReference type="ARBA" id="ARBA00023125"/>
    </source>
</evidence>
<dbReference type="CDD" id="cd12148">
    <property type="entry name" value="fungal_TF_MHR"/>
    <property type="match status" value="1"/>
</dbReference>
<dbReference type="GO" id="GO:0000981">
    <property type="term" value="F:DNA-binding transcription factor activity, RNA polymerase II-specific"/>
    <property type="evidence" value="ECO:0007669"/>
    <property type="project" value="TreeGrafter"/>
</dbReference>
<keyword evidence="5" id="KW-0539">Nucleus</keyword>
<evidence type="ECO:0000259" key="7">
    <source>
        <dbReference type="Pfam" id="PF04082"/>
    </source>
</evidence>
<dbReference type="OrthoDB" id="3163292at2759"/>
<dbReference type="Proteomes" id="UP000002668">
    <property type="component" value="Genome"/>
</dbReference>
<dbReference type="EMBL" id="FP929139">
    <property type="protein sequence ID" value="CBY01806.1"/>
    <property type="molecule type" value="Genomic_DNA"/>
</dbReference>
<dbReference type="GO" id="GO:0006351">
    <property type="term" value="P:DNA-templated transcription"/>
    <property type="evidence" value="ECO:0007669"/>
    <property type="project" value="InterPro"/>
</dbReference>
<dbReference type="PANTHER" id="PTHR31845:SF19">
    <property type="entry name" value="TRANSCRIPTION FACTOR DOMAIN-CONTAINING PROTEIN"/>
    <property type="match status" value="1"/>
</dbReference>
<dbReference type="eggNOG" id="ENOG502QWMI">
    <property type="taxonomic scope" value="Eukaryota"/>
</dbReference>
<evidence type="ECO:0000256" key="2">
    <source>
        <dbReference type="ARBA" id="ARBA00023015"/>
    </source>
</evidence>
<dbReference type="AlphaFoldDB" id="E5AF17"/>
<keyword evidence="4" id="KW-0804">Transcription</keyword>
<name>E5AF17_LEPMJ</name>
<evidence type="ECO:0000256" key="5">
    <source>
        <dbReference type="ARBA" id="ARBA00023242"/>
    </source>
</evidence>
<keyword evidence="2" id="KW-0805">Transcription regulation</keyword>
<comment type="subcellular location">
    <subcellularLocation>
        <location evidence="1">Nucleus</location>
    </subcellularLocation>
</comment>
<evidence type="ECO:0000313" key="8">
    <source>
        <dbReference type="EMBL" id="CBY01806.1"/>
    </source>
</evidence>
<accession>E5AF17</accession>
<feature type="compositionally biased region" description="Low complexity" evidence="6">
    <location>
        <begin position="1"/>
        <end position="16"/>
    </location>
</feature>
<gene>
    <name evidence="8" type="ORF">LEMA_P005930.1</name>
</gene>
<evidence type="ECO:0000256" key="1">
    <source>
        <dbReference type="ARBA" id="ARBA00004123"/>
    </source>
</evidence>
<evidence type="ECO:0000313" key="9">
    <source>
        <dbReference type="Proteomes" id="UP000002668"/>
    </source>
</evidence>
<feature type="domain" description="Xylanolytic transcriptional activator regulatory" evidence="7">
    <location>
        <begin position="234"/>
        <end position="396"/>
    </location>
</feature>
<dbReference type="InParanoid" id="E5AF17"/>
<dbReference type="VEuPathDB" id="FungiDB:LEMA_P005930.1"/>
<proteinExistence type="predicted"/>
<protein>
    <recommendedName>
        <fullName evidence="7">Xylanolytic transcriptional activator regulatory domain-containing protein</fullName>
    </recommendedName>
</protein>
<evidence type="ECO:0000256" key="6">
    <source>
        <dbReference type="SAM" id="MobiDB-lite"/>
    </source>
</evidence>
<dbReference type="GO" id="GO:0008270">
    <property type="term" value="F:zinc ion binding"/>
    <property type="evidence" value="ECO:0007669"/>
    <property type="project" value="InterPro"/>
</dbReference>